<dbReference type="Gene3D" id="1.20.1440.120">
    <property type="entry name" value="Recombination protein O, C-terminal domain"/>
    <property type="match status" value="1"/>
</dbReference>
<comment type="function">
    <text evidence="1 8">Involved in DNA repair and RecF pathway recombination.</text>
</comment>
<dbReference type="Gene3D" id="2.40.50.140">
    <property type="entry name" value="Nucleic acid-binding proteins"/>
    <property type="match status" value="1"/>
</dbReference>
<dbReference type="AlphaFoldDB" id="A0A432WRB4"/>
<dbReference type="InterPro" id="IPR022572">
    <property type="entry name" value="DNA_rep/recomb_RecO_N"/>
</dbReference>
<comment type="similarity">
    <text evidence="2 8">Belongs to the RecO family.</text>
</comment>
<evidence type="ECO:0000313" key="11">
    <source>
        <dbReference type="Proteomes" id="UP000288405"/>
    </source>
</evidence>
<evidence type="ECO:0000256" key="3">
    <source>
        <dbReference type="ARBA" id="ARBA00021310"/>
    </source>
</evidence>
<evidence type="ECO:0000256" key="2">
    <source>
        <dbReference type="ARBA" id="ARBA00007452"/>
    </source>
</evidence>
<organism evidence="10 11">
    <name type="scientific">Aliidiomarina sanyensis</name>
    <dbReference type="NCBI Taxonomy" id="1249555"/>
    <lineage>
        <taxon>Bacteria</taxon>
        <taxon>Pseudomonadati</taxon>
        <taxon>Pseudomonadota</taxon>
        <taxon>Gammaproteobacteria</taxon>
        <taxon>Alteromonadales</taxon>
        <taxon>Idiomarinaceae</taxon>
        <taxon>Aliidiomarina</taxon>
    </lineage>
</organism>
<dbReference type="GO" id="GO:0006310">
    <property type="term" value="P:DNA recombination"/>
    <property type="evidence" value="ECO:0007669"/>
    <property type="project" value="UniProtKB-UniRule"/>
</dbReference>
<keyword evidence="5 8" id="KW-0233">DNA recombination</keyword>
<evidence type="ECO:0000256" key="8">
    <source>
        <dbReference type="HAMAP-Rule" id="MF_00201"/>
    </source>
</evidence>
<dbReference type="SUPFAM" id="SSF50249">
    <property type="entry name" value="Nucleic acid-binding proteins"/>
    <property type="match status" value="1"/>
</dbReference>
<evidence type="ECO:0000259" key="9">
    <source>
        <dbReference type="Pfam" id="PF11967"/>
    </source>
</evidence>
<dbReference type="PANTHER" id="PTHR33991">
    <property type="entry name" value="DNA REPAIR PROTEIN RECO"/>
    <property type="match status" value="1"/>
</dbReference>
<dbReference type="Pfam" id="PF02565">
    <property type="entry name" value="RecO_C"/>
    <property type="match status" value="1"/>
</dbReference>
<keyword evidence="11" id="KW-1185">Reference proteome</keyword>
<dbReference type="Proteomes" id="UP000288405">
    <property type="component" value="Unassembled WGS sequence"/>
</dbReference>
<dbReference type="GO" id="GO:0043590">
    <property type="term" value="C:bacterial nucleoid"/>
    <property type="evidence" value="ECO:0007669"/>
    <property type="project" value="TreeGrafter"/>
</dbReference>
<evidence type="ECO:0000313" key="10">
    <source>
        <dbReference type="EMBL" id="RUO36346.1"/>
    </source>
</evidence>
<keyword evidence="6 8" id="KW-0234">DNA repair</keyword>
<dbReference type="GO" id="GO:0006302">
    <property type="term" value="P:double-strand break repair"/>
    <property type="evidence" value="ECO:0007669"/>
    <property type="project" value="TreeGrafter"/>
</dbReference>
<dbReference type="RefSeq" id="WP_126775658.1">
    <property type="nucleotide sequence ID" value="NZ_PIPM01000001.1"/>
</dbReference>
<sequence>MQQAFVLHRWPYQEHGLLIDLLLSNDTRIRAISKYARSRRSKIRGSFEPFQTLDLELIGRGDLKVVRTVEVTQRFSLAGDRVYSGLYVNEITQRLLREHIEAEGVYGAYAQTLSLLADGVDPHFVLRRFEWQLLDALDLLDSFTHEARAGDPIDPERNYTYVPGTGFLEVAPGQRESNALAGESILKMAQFTVDDPLVMRQFRSILRRALVPHLGDKPLKSRELLLASRATQSRILEEKDASDTR</sequence>
<evidence type="ECO:0000256" key="1">
    <source>
        <dbReference type="ARBA" id="ARBA00003065"/>
    </source>
</evidence>
<evidence type="ECO:0000256" key="4">
    <source>
        <dbReference type="ARBA" id="ARBA00022763"/>
    </source>
</evidence>
<dbReference type="PANTHER" id="PTHR33991:SF1">
    <property type="entry name" value="DNA REPAIR PROTEIN RECO"/>
    <property type="match status" value="1"/>
</dbReference>
<evidence type="ECO:0000256" key="7">
    <source>
        <dbReference type="ARBA" id="ARBA00033409"/>
    </source>
</evidence>
<reference evidence="10 11" key="1">
    <citation type="journal article" date="2011" name="Front. Microbiol.">
        <title>Genomic signatures of strain selection and enhancement in Bacillus atrophaeus var. globigii, a historical biowarfare simulant.</title>
        <authorList>
            <person name="Gibbons H.S."/>
            <person name="Broomall S.M."/>
            <person name="McNew L.A."/>
            <person name="Daligault H."/>
            <person name="Chapman C."/>
            <person name="Bruce D."/>
            <person name="Karavis M."/>
            <person name="Krepps M."/>
            <person name="McGregor P.A."/>
            <person name="Hong C."/>
            <person name="Park K.H."/>
            <person name="Akmal A."/>
            <person name="Feldman A."/>
            <person name="Lin J.S."/>
            <person name="Chang W.E."/>
            <person name="Higgs B.W."/>
            <person name="Demirev P."/>
            <person name="Lindquist J."/>
            <person name="Liem A."/>
            <person name="Fochler E."/>
            <person name="Read T.D."/>
            <person name="Tapia R."/>
            <person name="Johnson S."/>
            <person name="Bishop-Lilly K.A."/>
            <person name="Detter C."/>
            <person name="Han C."/>
            <person name="Sozhamannan S."/>
            <person name="Rosenzweig C.N."/>
            <person name="Skowronski E.W."/>
        </authorList>
    </citation>
    <scope>NUCLEOTIDE SEQUENCE [LARGE SCALE GENOMIC DNA]</scope>
    <source>
        <strain evidence="10 11">GYP-17</strain>
    </source>
</reference>
<dbReference type="InterPro" id="IPR042242">
    <property type="entry name" value="RecO_C"/>
</dbReference>
<dbReference type="OrthoDB" id="9804792at2"/>
<gene>
    <name evidence="8 10" type="primary">recO</name>
    <name evidence="10" type="ORF">CWE11_00555</name>
</gene>
<proteinExistence type="inferred from homology"/>
<evidence type="ECO:0000256" key="5">
    <source>
        <dbReference type="ARBA" id="ARBA00023172"/>
    </source>
</evidence>
<dbReference type="InterPro" id="IPR003717">
    <property type="entry name" value="RecO"/>
</dbReference>
<evidence type="ECO:0000256" key="6">
    <source>
        <dbReference type="ARBA" id="ARBA00023204"/>
    </source>
</evidence>
<name>A0A432WRB4_9GAMM</name>
<dbReference type="NCBIfam" id="TIGR00613">
    <property type="entry name" value="reco"/>
    <property type="match status" value="1"/>
</dbReference>
<dbReference type="HAMAP" id="MF_00201">
    <property type="entry name" value="RecO"/>
    <property type="match status" value="1"/>
</dbReference>
<dbReference type="InterPro" id="IPR037278">
    <property type="entry name" value="ARFGAP/RecO"/>
</dbReference>
<comment type="caution">
    <text evidence="10">The sequence shown here is derived from an EMBL/GenBank/DDBJ whole genome shotgun (WGS) entry which is preliminary data.</text>
</comment>
<dbReference type="InterPro" id="IPR012340">
    <property type="entry name" value="NA-bd_OB-fold"/>
</dbReference>
<dbReference type="Pfam" id="PF11967">
    <property type="entry name" value="RecO_N"/>
    <property type="match status" value="1"/>
</dbReference>
<protein>
    <recommendedName>
        <fullName evidence="3 8">DNA repair protein RecO</fullName>
    </recommendedName>
    <alternativeName>
        <fullName evidence="7 8">Recombination protein O</fullName>
    </alternativeName>
</protein>
<feature type="domain" description="DNA replication/recombination mediator RecO N-terminal" evidence="9">
    <location>
        <begin position="2"/>
        <end position="74"/>
    </location>
</feature>
<dbReference type="EMBL" id="PIPM01000001">
    <property type="protein sequence ID" value="RUO36346.1"/>
    <property type="molecule type" value="Genomic_DNA"/>
</dbReference>
<accession>A0A432WRB4</accession>
<dbReference type="SUPFAM" id="SSF57863">
    <property type="entry name" value="ArfGap/RecO-like zinc finger"/>
    <property type="match status" value="1"/>
</dbReference>
<keyword evidence="4 8" id="KW-0227">DNA damage</keyword>